<accession>A0A0K1Q744</accession>
<dbReference type="AlphaFoldDB" id="A0A0K1Q744"/>
<sequence>MLCEILEHPTRDDVHEQREALQECEGVIHAPPIAMRSHEPHGFDCTSTQVTTTVTRRWRMRWRVRRRP</sequence>
<evidence type="ECO:0000313" key="2">
    <source>
        <dbReference type="Proteomes" id="UP000064967"/>
    </source>
</evidence>
<organism evidence="1 2">
    <name type="scientific">Labilithrix luteola</name>
    <dbReference type="NCBI Taxonomy" id="1391654"/>
    <lineage>
        <taxon>Bacteria</taxon>
        <taxon>Pseudomonadati</taxon>
        <taxon>Myxococcota</taxon>
        <taxon>Polyangia</taxon>
        <taxon>Polyangiales</taxon>
        <taxon>Labilitrichaceae</taxon>
        <taxon>Labilithrix</taxon>
    </lineage>
</organism>
<dbReference type="Proteomes" id="UP000064967">
    <property type="component" value="Chromosome"/>
</dbReference>
<protein>
    <submittedName>
        <fullName evidence="1">Uncharacterized protein</fullName>
    </submittedName>
</protein>
<gene>
    <name evidence="1" type="ORF">AKJ09_07868</name>
</gene>
<proteinExistence type="predicted"/>
<dbReference type="KEGG" id="llu:AKJ09_07868"/>
<reference evidence="1 2" key="1">
    <citation type="submission" date="2015-08" db="EMBL/GenBank/DDBJ databases">
        <authorList>
            <person name="Babu N.S."/>
            <person name="Beckwith C.J."/>
            <person name="Beseler K.G."/>
            <person name="Brison A."/>
            <person name="Carone J.V."/>
            <person name="Caskin T.P."/>
            <person name="Diamond M."/>
            <person name="Durham M.E."/>
            <person name="Foxe J.M."/>
            <person name="Go M."/>
            <person name="Henderson B.A."/>
            <person name="Jones I.B."/>
            <person name="McGettigan J.A."/>
            <person name="Micheletti S.J."/>
            <person name="Nasrallah M.E."/>
            <person name="Ortiz D."/>
            <person name="Piller C.R."/>
            <person name="Privatt S.R."/>
            <person name="Schneider S.L."/>
            <person name="Sharp S."/>
            <person name="Smith T.C."/>
            <person name="Stanton J.D."/>
            <person name="Ullery H.E."/>
            <person name="Wilson R.J."/>
            <person name="Serrano M.G."/>
            <person name="Buck G."/>
            <person name="Lee V."/>
            <person name="Wang Y."/>
            <person name="Carvalho R."/>
            <person name="Voegtly L."/>
            <person name="Shi R."/>
            <person name="Duckworth R."/>
            <person name="Johnson A."/>
            <person name="Loviza R."/>
            <person name="Walstead R."/>
            <person name="Shah Z."/>
            <person name="Kiflezghi M."/>
            <person name="Wade K."/>
            <person name="Ball S.L."/>
            <person name="Bradley K.W."/>
            <person name="Asai D.J."/>
            <person name="Bowman C.A."/>
            <person name="Russell D.A."/>
            <person name="Pope W.H."/>
            <person name="Jacobs-Sera D."/>
            <person name="Hendrix R.W."/>
            <person name="Hatfull G.F."/>
        </authorList>
    </citation>
    <scope>NUCLEOTIDE SEQUENCE [LARGE SCALE GENOMIC DNA]</scope>
    <source>
        <strain evidence="1 2">DSM 27648</strain>
    </source>
</reference>
<name>A0A0K1Q744_9BACT</name>
<evidence type="ECO:0000313" key="1">
    <source>
        <dbReference type="EMBL" id="AKV01205.1"/>
    </source>
</evidence>
<keyword evidence="2" id="KW-1185">Reference proteome</keyword>
<dbReference type="EMBL" id="CP012333">
    <property type="protein sequence ID" value="AKV01205.1"/>
    <property type="molecule type" value="Genomic_DNA"/>
</dbReference>